<gene>
    <name evidence="2" type="ORF">SAMN05444141_101605</name>
</gene>
<proteinExistence type="predicted"/>
<keyword evidence="1" id="KW-0812">Transmembrane</keyword>
<keyword evidence="1" id="KW-1133">Transmembrane helix</keyword>
<evidence type="ECO:0000256" key="1">
    <source>
        <dbReference type="SAM" id="Phobius"/>
    </source>
</evidence>
<sequence>MLKQAMGAMIVASVISSPIIFLAVYLFMNSA</sequence>
<feature type="transmembrane region" description="Helical" evidence="1">
    <location>
        <begin position="6"/>
        <end position="28"/>
    </location>
</feature>
<accession>A0A1I6Y2I4</accession>
<name>A0A1I6Y2I4_9HYPH</name>
<evidence type="ECO:0000313" key="3">
    <source>
        <dbReference type="Proteomes" id="UP000183371"/>
    </source>
</evidence>
<dbReference type="AlphaFoldDB" id="A0A1I6Y2I4"/>
<keyword evidence="1" id="KW-0472">Membrane</keyword>
<dbReference type="Proteomes" id="UP000183371">
    <property type="component" value="Unassembled WGS sequence"/>
</dbReference>
<keyword evidence="3" id="KW-1185">Reference proteome</keyword>
<dbReference type="EMBL" id="FPBD01000001">
    <property type="protein sequence ID" value="SFT44748.1"/>
    <property type="molecule type" value="Genomic_DNA"/>
</dbReference>
<organism evidence="2 3">
    <name type="scientific">Pseudovibrio denitrificans</name>
    <dbReference type="NCBI Taxonomy" id="258256"/>
    <lineage>
        <taxon>Bacteria</taxon>
        <taxon>Pseudomonadati</taxon>
        <taxon>Pseudomonadota</taxon>
        <taxon>Alphaproteobacteria</taxon>
        <taxon>Hyphomicrobiales</taxon>
        <taxon>Stappiaceae</taxon>
        <taxon>Pseudovibrio</taxon>
    </lineage>
</organism>
<protein>
    <submittedName>
        <fullName evidence="2">Uncharacterized protein</fullName>
    </submittedName>
</protein>
<reference evidence="3" key="1">
    <citation type="submission" date="2016-10" db="EMBL/GenBank/DDBJ databases">
        <authorList>
            <person name="Varghese N."/>
            <person name="Submissions S."/>
        </authorList>
    </citation>
    <scope>NUCLEOTIDE SEQUENCE [LARGE SCALE GENOMIC DNA]</scope>
    <source>
        <strain evidence="3">DSM 17465</strain>
    </source>
</reference>
<evidence type="ECO:0000313" key="2">
    <source>
        <dbReference type="EMBL" id="SFT44748.1"/>
    </source>
</evidence>